<dbReference type="InterPro" id="IPR021410">
    <property type="entry name" value="FAF"/>
</dbReference>
<dbReference type="PANTHER" id="PTHR33155">
    <property type="entry name" value="FANTASTIC FOUR-LIKE PROTEIN (DUF3049)"/>
    <property type="match status" value="1"/>
</dbReference>
<evidence type="ECO:0000313" key="5">
    <source>
        <dbReference type="RefSeq" id="XP_015079577.1"/>
    </source>
</evidence>
<reference evidence="4" key="1">
    <citation type="journal article" date="2014" name="Nat. Genet.">
        <title>The genome of the stress-tolerant wild tomato species Solanum pennellii.</title>
        <authorList>
            <person name="Bolger A."/>
            <person name="Scossa F."/>
            <person name="Bolger M.E."/>
            <person name="Lanz C."/>
            <person name="Maumus F."/>
            <person name="Tohge T."/>
            <person name="Quesneville H."/>
            <person name="Alseekh S."/>
            <person name="Sorensen I."/>
            <person name="Lichtenstein G."/>
            <person name="Fich E.A."/>
            <person name="Conte M."/>
            <person name="Keller H."/>
            <person name="Schneeberger K."/>
            <person name="Schwacke R."/>
            <person name="Ofner I."/>
            <person name="Vrebalov J."/>
            <person name="Xu Y."/>
            <person name="Osorio S."/>
            <person name="Aflitos S.A."/>
            <person name="Schijlen E."/>
            <person name="Jimenez-Gomez J.M."/>
            <person name="Ryngajllo M."/>
            <person name="Kimura S."/>
            <person name="Kumar R."/>
            <person name="Koenig D."/>
            <person name="Headland L.R."/>
            <person name="Maloof J.N."/>
            <person name="Sinha N."/>
            <person name="van Ham R.C."/>
            <person name="Lankhorst R.K."/>
            <person name="Mao L."/>
            <person name="Vogel A."/>
            <person name="Arsova B."/>
            <person name="Panstruga R."/>
            <person name="Fei Z."/>
            <person name="Rose J.K."/>
            <person name="Zamir D."/>
            <person name="Carrari F."/>
            <person name="Giovannoni J.J."/>
            <person name="Weigel D."/>
            <person name="Usadel B."/>
            <person name="Fernie A.R."/>
        </authorList>
    </citation>
    <scope>NUCLEOTIDE SEQUENCE [LARGE SCALE GENOMIC DNA]</scope>
    <source>
        <strain evidence="4">cv. LA0716</strain>
    </source>
</reference>
<dbReference type="RefSeq" id="XP_015079577.1">
    <property type="nucleotide sequence ID" value="XM_015224091.2"/>
</dbReference>
<evidence type="ECO:0000313" key="4">
    <source>
        <dbReference type="Proteomes" id="UP000694930"/>
    </source>
</evidence>
<dbReference type="PANTHER" id="PTHR33155:SF29">
    <property type="entry name" value="PROTEIN FANTASTIC FOUR 1-LIKE"/>
    <property type="match status" value="1"/>
</dbReference>
<gene>
    <name evidence="5" type="primary">LOC107023403</name>
</gene>
<keyword evidence="4" id="KW-1185">Reference proteome</keyword>
<dbReference type="GeneID" id="107023403"/>
<feature type="domain" description="FAF" evidence="3">
    <location>
        <begin position="189"/>
        <end position="241"/>
    </location>
</feature>
<dbReference type="Pfam" id="PF11250">
    <property type="entry name" value="FAF"/>
    <property type="match status" value="1"/>
</dbReference>
<dbReference type="InterPro" id="IPR046431">
    <property type="entry name" value="FAF_dom"/>
</dbReference>
<feature type="region of interest" description="Disordered" evidence="2">
    <location>
        <begin position="248"/>
        <end position="290"/>
    </location>
</feature>
<comment type="similarity">
    <text evidence="1">Belongs to the fantastic four family.</text>
</comment>
<dbReference type="Proteomes" id="UP000694930">
    <property type="component" value="Chromosome 6"/>
</dbReference>
<protein>
    <submittedName>
        <fullName evidence="5">Protein FAF-like, chloroplastic</fullName>
    </submittedName>
</protein>
<name>A0ABM1H2T5_SOLPN</name>
<reference evidence="5" key="2">
    <citation type="submission" date="2025-08" db="UniProtKB">
        <authorList>
            <consortium name="RefSeq"/>
        </authorList>
    </citation>
    <scope>IDENTIFICATION</scope>
</reference>
<evidence type="ECO:0000256" key="2">
    <source>
        <dbReference type="SAM" id="MobiDB-lite"/>
    </source>
</evidence>
<feature type="compositionally biased region" description="Acidic residues" evidence="2">
    <location>
        <begin position="248"/>
        <end position="280"/>
    </location>
</feature>
<evidence type="ECO:0000259" key="3">
    <source>
        <dbReference type="Pfam" id="PF11250"/>
    </source>
</evidence>
<feature type="compositionally biased region" description="Basic and acidic residues" evidence="2">
    <location>
        <begin position="281"/>
        <end position="290"/>
    </location>
</feature>
<proteinExistence type="inferred from homology"/>
<sequence>MVTCGGLKHFFDKPFPENSTILDSTSSWNQIKSTKPNKDSSFMEIFDELNSVSSFSSNYLPPLSTTTSSSSSSSSSTCSSYNNSSLSFEAIHQSGVEGKNRDPIYPPSSQNKHYKHSDSFSSRNSDCLSICTESLGFESCDDVEDIMNALSIGNDQEHEEIRSINIHNQGIISHEYTKIKSRTNKGALLPPPISCIGRNGKPCVCFESFRENGRFILKEVKIPEWEFLHACREDGRLKLHIVQSDDEFFDEDEEYDDDSEDVEEDESSQYVTNDDDDDDEKREVGESKTI</sequence>
<evidence type="ECO:0000256" key="1">
    <source>
        <dbReference type="ARBA" id="ARBA00008690"/>
    </source>
</evidence>
<accession>A0ABM1H2T5</accession>
<feature type="region of interest" description="Disordered" evidence="2">
    <location>
        <begin position="97"/>
        <end position="122"/>
    </location>
</feature>
<organism evidence="4 5">
    <name type="scientific">Solanum pennellii</name>
    <name type="common">Tomato</name>
    <name type="synonym">Lycopersicon pennellii</name>
    <dbReference type="NCBI Taxonomy" id="28526"/>
    <lineage>
        <taxon>Eukaryota</taxon>
        <taxon>Viridiplantae</taxon>
        <taxon>Streptophyta</taxon>
        <taxon>Embryophyta</taxon>
        <taxon>Tracheophyta</taxon>
        <taxon>Spermatophyta</taxon>
        <taxon>Magnoliopsida</taxon>
        <taxon>eudicotyledons</taxon>
        <taxon>Gunneridae</taxon>
        <taxon>Pentapetalae</taxon>
        <taxon>asterids</taxon>
        <taxon>lamiids</taxon>
        <taxon>Solanales</taxon>
        <taxon>Solanaceae</taxon>
        <taxon>Solanoideae</taxon>
        <taxon>Solaneae</taxon>
        <taxon>Solanum</taxon>
        <taxon>Solanum subgen. Lycopersicon</taxon>
    </lineage>
</organism>